<keyword evidence="1" id="KW-0472">Membrane</keyword>
<evidence type="ECO:0000313" key="2">
    <source>
        <dbReference type="EMBL" id="MDQ1183151.1"/>
    </source>
</evidence>
<reference evidence="2 3" key="1">
    <citation type="submission" date="2023-07" db="EMBL/GenBank/DDBJ databases">
        <title>Functional and genomic diversity of the sorghum phyllosphere microbiome.</title>
        <authorList>
            <person name="Shade A."/>
        </authorList>
    </citation>
    <scope>NUCLEOTIDE SEQUENCE [LARGE SCALE GENOMIC DNA]</scope>
    <source>
        <strain evidence="2 3">SORGH_AS_1126</strain>
    </source>
</reference>
<organism evidence="2 3">
    <name type="scientific">Agrobacterium larrymoorei</name>
    <dbReference type="NCBI Taxonomy" id="160699"/>
    <lineage>
        <taxon>Bacteria</taxon>
        <taxon>Pseudomonadati</taxon>
        <taxon>Pseudomonadota</taxon>
        <taxon>Alphaproteobacteria</taxon>
        <taxon>Hyphomicrobiales</taxon>
        <taxon>Rhizobiaceae</taxon>
        <taxon>Rhizobium/Agrobacterium group</taxon>
        <taxon>Agrobacterium</taxon>
    </lineage>
</organism>
<feature type="transmembrane region" description="Helical" evidence="1">
    <location>
        <begin position="49"/>
        <end position="71"/>
    </location>
</feature>
<name>A0ABU0UDZ1_9HYPH</name>
<evidence type="ECO:0000313" key="3">
    <source>
        <dbReference type="Proteomes" id="UP001224781"/>
    </source>
</evidence>
<keyword evidence="1" id="KW-1133">Transmembrane helix</keyword>
<proteinExistence type="predicted"/>
<evidence type="ECO:0008006" key="4">
    <source>
        <dbReference type="Google" id="ProtNLM"/>
    </source>
</evidence>
<dbReference type="RefSeq" id="WP_306927894.1">
    <property type="nucleotide sequence ID" value="NZ_JAUTBL010000001.1"/>
</dbReference>
<comment type="caution">
    <text evidence="2">The sequence shown here is derived from an EMBL/GenBank/DDBJ whole genome shotgun (WGS) entry which is preliminary data.</text>
</comment>
<dbReference type="Proteomes" id="UP001224781">
    <property type="component" value="Unassembled WGS sequence"/>
</dbReference>
<gene>
    <name evidence="2" type="ORF">QE408_000273</name>
</gene>
<dbReference type="PROSITE" id="PS51257">
    <property type="entry name" value="PROKAR_LIPOPROTEIN"/>
    <property type="match status" value="1"/>
</dbReference>
<keyword evidence="3" id="KW-1185">Reference proteome</keyword>
<dbReference type="EMBL" id="JAUTBL010000001">
    <property type="protein sequence ID" value="MDQ1183151.1"/>
    <property type="molecule type" value="Genomic_DNA"/>
</dbReference>
<sequence length="233" mass="26051">MRLIRSIIMLASLALACATLWLAYTFHTYGVPPNPTDLKEFVDRHGLNLIGDALAGFLSLVTLLVVIASFAQQSAQAKQTVKDMKAQNDLNAQIANANYKVMMFDRRLELVSKLNRISGAIMQAGAMEPQTRYMFIDAVEHARWIFDGLLLEWLVDLSSKSHSAMSLEFKIGRLAKRKQEGGRWSEEEETNYSDMLDEQGKIMEEIEGQLQPENLMAKLAGFLSLPPTIIASA</sequence>
<protein>
    <recommendedName>
        <fullName evidence="4">DUF4760 domain-containing protein</fullName>
    </recommendedName>
</protein>
<evidence type="ECO:0000256" key="1">
    <source>
        <dbReference type="SAM" id="Phobius"/>
    </source>
</evidence>
<keyword evidence="1" id="KW-0812">Transmembrane</keyword>
<accession>A0ABU0UDZ1</accession>